<protein>
    <submittedName>
        <fullName evidence="1 2">Menaquinone-specific isochorismate synthase</fullName>
    </submittedName>
</protein>
<name>A0A084WFW7_ANOSI</name>
<dbReference type="AlphaFoldDB" id="A0A084WFW7"/>
<organism evidence="1">
    <name type="scientific">Anopheles sinensis</name>
    <name type="common">Mosquito</name>
    <dbReference type="NCBI Taxonomy" id="74873"/>
    <lineage>
        <taxon>Eukaryota</taxon>
        <taxon>Metazoa</taxon>
        <taxon>Ecdysozoa</taxon>
        <taxon>Arthropoda</taxon>
        <taxon>Hexapoda</taxon>
        <taxon>Insecta</taxon>
        <taxon>Pterygota</taxon>
        <taxon>Neoptera</taxon>
        <taxon>Endopterygota</taxon>
        <taxon>Diptera</taxon>
        <taxon>Nematocera</taxon>
        <taxon>Culicoidea</taxon>
        <taxon>Culicidae</taxon>
        <taxon>Anophelinae</taxon>
        <taxon>Anopheles</taxon>
    </lineage>
</organism>
<sequence>MPEAVKVCTFGQTMRSSYATMRTSSDGSRRLEVIPRLCGPLLGAPHSVTHSYLPDAPLAVQESTTRLATDGGECIDFLDCRSTFVQLHLVALA</sequence>
<evidence type="ECO:0000313" key="2">
    <source>
        <dbReference type="EnsemblMetazoa" id="ASIC017263-PA"/>
    </source>
</evidence>
<evidence type="ECO:0000313" key="3">
    <source>
        <dbReference type="Proteomes" id="UP000030765"/>
    </source>
</evidence>
<dbReference type="VEuPathDB" id="VectorBase:ASIC017263"/>
<accession>A0A084WFW7</accession>
<reference evidence="2" key="2">
    <citation type="submission" date="2020-05" db="UniProtKB">
        <authorList>
            <consortium name="EnsemblMetazoa"/>
        </authorList>
    </citation>
    <scope>IDENTIFICATION</scope>
</reference>
<keyword evidence="3" id="KW-1185">Reference proteome</keyword>
<dbReference type="EnsemblMetazoa" id="ASIC017263-RA">
    <property type="protein sequence ID" value="ASIC017263-PA"/>
    <property type="gene ID" value="ASIC017263"/>
</dbReference>
<reference evidence="1 3" key="1">
    <citation type="journal article" date="2014" name="BMC Genomics">
        <title>Genome sequence of Anopheles sinensis provides insight into genetics basis of mosquito competence for malaria parasites.</title>
        <authorList>
            <person name="Zhou D."/>
            <person name="Zhang D."/>
            <person name="Ding G."/>
            <person name="Shi L."/>
            <person name="Hou Q."/>
            <person name="Ye Y."/>
            <person name="Xu Y."/>
            <person name="Zhou H."/>
            <person name="Xiong C."/>
            <person name="Li S."/>
            <person name="Yu J."/>
            <person name="Hong S."/>
            <person name="Yu X."/>
            <person name="Zou P."/>
            <person name="Chen C."/>
            <person name="Chang X."/>
            <person name="Wang W."/>
            <person name="Lv Y."/>
            <person name="Sun Y."/>
            <person name="Ma L."/>
            <person name="Shen B."/>
            <person name="Zhu C."/>
        </authorList>
    </citation>
    <scope>NUCLEOTIDE SEQUENCE [LARGE SCALE GENOMIC DNA]</scope>
</reference>
<dbReference type="Proteomes" id="UP000030765">
    <property type="component" value="Unassembled WGS sequence"/>
</dbReference>
<gene>
    <name evidence="1" type="ORF">ZHAS_00017263</name>
</gene>
<dbReference type="EMBL" id="KE525343">
    <property type="protein sequence ID" value="KFB49111.1"/>
    <property type="molecule type" value="Genomic_DNA"/>
</dbReference>
<evidence type="ECO:0000313" key="1">
    <source>
        <dbReference type="EMBL" id="KFB49111.1"/>
    </source>
</evidence>
<dbReference type="EMBL" id="ATLV01023406">
    <property type="status" value="NOT_ANNOTATED_CDS"/>
    <property type="molecule type" value="Genomic_DNA"/>
</dbReference>
<proteinExistence type="predicted"/>